<name>A0A2M7QJN9_9BACT</name>
<dbReference type="EMBL" id="PFLI01000098">
    <property type="protein sequence ID" value="PIY72070.1"/>
    <property type="molecule type" value="Genomic_DNA"/>
</dbReference>
<protein>
    <submittedName>
        <fullName evidence="2">Uncharacterized protein</fullName>
    </submittedName>
</protein>
<reference evidence="3" key="1">
    <citation type="submission" date="2017-09" db="EMBL/GenBank/DDBJ databases">
        <title>Depth-based differentiation of microbial function through sediment-hosted aquifers and enrichment of novel symbionts in the deep terrestrial subsurface.</title>
        <authorList>
            <person name="Probst A.J."/>
            <person name="Ladd B."/>
            <person name="Jarett J.K."/>
            <person name="Geller-Mcgrath D.E."/>
            <person name="Sieber C.M.K."/>
            <person name="Emerson J.B."/>
            <person name="Anantharaman K."/>
            <person name="Thomas B.C."/>
            <person name="Malmstrom R."/>
            <person name="Stieglmeier M."/>
            <person name="Klingl A."/>
            <person name="Woyke T."/>
            <person name="Ryan C.M."/>
            <person name="Banfield J.F."/>
        </authorList>
    </citation>
    <scope>NUCLEOTIDE SEQUENCE [LARGE SCALE GENOMIC DNA]</scope>
</reference>
<evidence type="ECO:0000256" key="1">
    <source>
        <dbReference type="SAM" id="Coils"/>
    </source>
</evidence>
<proteinExistence type="predicted"/>
<dbReference type="Proteomes" id="UP000229401">
    <property type="component" value="Unassembled WGS sequence"/>
</dbReference>
<feature type="coiled-coil region" evidence="1">
    <location>
        <begin position="87"/>
        <end position="114"/>
    </location>
</feature>
<evidence type="ECO:0000313" key="3">
    <source>
        <dbReference type="Proteomes" id="UP000229401"/>
    </source>
</evidence>
<evidence type="ECO:0000313" key="2">
    <source>
        <dbReference type="EMBL" id="PIY72070.1"/>
    </source>
</evidence>
<organism evidence="2 3">
    <name type="scientific">Candidatus Roizmanbacteria bacterium CG_4_10_14_0_8_um_filter_33_9</name>
    <dbReference type="NCBI Taxonomy" id="1974826"/>
    <lineage>
        <taxon>Bacteria</taxon>
        <taxon>Candidatus Roizmaniibacteriota</taxon>
    </lineage>
</organism>
<gene>
    <name evidence="2" type="ORF">COY87_02890</name>
</gene>
<dbReference type="AlphaFoldDB" id="A0A2M7QJN9"/>
<sequence length="145" mass="16561">MDTNQNTDKPKQIEGVAGSMSMVELSTLINRYVADIEKLKESMKMQSSMFKDSFENDAEYHTKSKQVKQVTRERNAIKQRILKQPAVEALTGKMNELKGEIKDAQEGLSGYLEEYQRVSGTNIIEGENGEIREIVPMYKLVKRKV</sequence>
<comment type="caution">
    <text evidence="2">The sequence shown here is derived from an EMBL/GenBank/DDBJ whole genome shotgun (WGS) entry which is preliminary data.</text>
</comment>
<accession>A0A2M7QJN9</accession>
<keyword evidence="1" id="KW-0175">Coiled coil</keyword>